<dbReference type="Gene3D" id="1.25.10.10">
    <property type="entry name" value="Leucine-rich Repeat Variant"/>
    <property type="match status" value="1"/>
</dbReference>
<dbReference type="PROSITE" id="PS50302">
    <property type="entry name" value="PUM"/>
    <property type="match status" value="3"/>
</dbReference>
<organism evidence="5 6">
    <name type="scientific">Trypanosoma brucei gambiense (strain MHOM/CI/86/DAL972)</name>
    <dbReference type="NCBI Taxonomy" id="679716"/>
    <lineage>
        <taxon>Eukaryota</taxon>
        <taxon>Discoba</taxon>
        <taxon>Euglenozoa</taxon>
        <taxon>Kinetoplastea</taxon>
        <taxon>Metakinetoplastina</taxon>
        <taxon>Trypanosomatida</taxon>
        <taxon>Trypanosomatidae</taxon>
        <taxon>Trypanosoma</taxon>
    </lineage>
</organism>
<reference evidence="6" key="1">
    <citation type="journal article" date="2010" name="PLoS Negl. Trop. Dis.">
        <title>The genome sequence of Trypanosoma brucei gambiense, causative agent of chronic human african trypanosomiasis.</title>
        <authorList>
            <person name="Jackson A.P."/>
            <person name="Sanders M."/>
            <person name="Berry A."/>
            <person name="McQuillan J."/>
            <person name="Aslett M.A."/>
            <person name="Quail M.A."/>
            <person name="Chukualim B."/>
            <person name="Capewell P."/>
            <person name="MacLeod A."/>
            <person name="Melville S.E."/>
            <person name="Gibson W."/>
            <person name="Barry J.D."/>
            <person name="Berriman M."/>
            <person name="Hertz-Fowler C."/>
        </authorList>
    </citation>
    <scope>NUCLEOTIDE SEQUENCE [LARGE SCALE GENOMIC DNA]</scope>
    <source>
        <strain evidence="6">MHOM/CI/86/DAL972</strain>
    </source>
</reference>
<dbReference type="PROSITE" id="PS50303">
    <property type="entry name" value="PUM_HD"/>
    <property type="match status" value="1"/>
</dbReference>
<dbReference type="InterPro" id="IPR033133">
    <property type="entry name" value="PUM-HD"/>
</dbReference>
<feature type="compositionally biased region" description="Low complexity" evidence="3">
    <location>
        <begin position="649"/>
        <end position="668"/>
    </location>
</feature>
<evidence type="ECO:0000256" key="2">
    <source>
        <dbReference type="PROSITE-ProRule" id="PRU00317"/>
    </source>
</evidence>
<evidence type="ECO:0000313" key="6">
    <source>
        <dbReference type="Proteomes" id="UP000002316"/>
    </source>
</evidence>
<evidence type="ECO:0000259" key="4">
    <source>
        <dbReference type="PROSITE" id="PS50303"/>
    </source>
</evidence>
<dbReference type="PANTHER" id="PTHR12537:SF50">
    <property type="entry name" value="RNA BINDING PROTEIN, PUTATIVE-RELATED"/>
    <property type="match status" value="1"/>
</dbReference>
<feature type="compositionally biased region" description="Polar residues" evidence="3">
    <location>
        <begin position="30"/>
        <end position="41"/>
    </location>
</feature>
<dbReference type="GO" id="GO:0005737">
    <property type="term" value="C:cytoplasm"/>
    <property type="evidence" value="ECO:0007669"/>
    <property type="project" value="TreeGrafter"/>
</dbReference>
<feature type="domain" description="PUM-HD" evidence="4">
    <location>
        <begin position="196"/>
        <end position="543"/>
    </location>
</feature>
<keyword evidence="1" id="KW-0677">Repeat</keyword>
<dbReference type="InterPro" id="IPR016024">
    <property type="entry name" value="ARM-type_fold"/>
</dbReference>
<feature type="region of interest" description="Disordered" evidence="3">
    <location>
        <begin position="541"/>
        <end position="676"/>
    </location>
</feature>
<feature type="region of interest" description="Disordered" evidence="3">
    <location>
        <begin position="1"/>
        <end position="58"/>
    </location>
</feature>
<sequence>MEVRDVNTHGGAHTAGGRRAIIKRDEQSRAIPSSSTVTNEPATRVKPERQSNATQTEADMYVPSVYHDVNNTVELQRPASAPPLSYAECPCAACAQQLSSYPAAAPMRRPPTSPYGTITTQQYNTYAAPQTPLQSHQSRNLFVHPQQRTAAAATATATATATAPPVPTLSRPAPSTSGDYGHYQQEPHYPPQQKEQPQQHQYPRHNVIQHQPYQLYAQPRPSQQPPPSQAPIYSKAVTAPTALDVHPLIDTTSEFLRKCAGRVVELACTPDGRSMLINALSSQDAALVDTMVREIADDLERVALDVHGCHVLRALQSYASAEHTRILVSCFTETLVLNLCTATQHTRHILESLFQRRLIDLQPIIDVLASHSRYLAATQQGCISFMHILEFCNEAQKKQLISPLVPYFAHVALDPFGNYVVQRIIQSIGLDASEYITSCFAGELLNMSCNKFGSNVVEETIKVCGGVPAVRRLLMEELISKPGALQRLVQDSFGNFVVQTFIGSITDQSELKYVNERLRPVLQNSPYAARIETRLRTALTAASKRNSQASAHCQQRQPHPNRCSQHYPTHPGTPTQLAPDAPPCFAPPSSSFAHVATTAASHHQPRQQPQQQQQQQQQFMSPRYQPPPCNKAAFPQRQQNRRQSHSQPRRQQQQQQQQHQQHQQQQQQVDCDDGEC</sequence>
<dbReference type="GO" id="GO:0010608">
    <property type="term" value="P:post-transcriptional regulation of gene expression"/>
    <property type="evidence" value="ECO:0007669"/>
    <property type="project" value="TreeGrafter"/>
</dbReference>
<dbReference type="RefSeq" id="XP_011771420.1">
    <property type="nucleotide sequence ID" value="XM_011773118.1"/>
</dbReference>
<protein>
    <submittedName>
        <fullName evidence="5">Pumillio RNA binding protein, putative</fullName>
    </submittedName>
</protein>
<feature type="compositionally biased region" description="Low complexity" evidence="3">
    <location>
        <begin position="8"/>
        <end position="19"/>
    </location>
</feature>
<dbReference type="VEuPathDB" id="TriTrypDB:Tbg972.1.1560"/>
<dbReference type="GO" id="GO:0003729">
    <property type="term" value="F:mRNA binding"/>
    <property type="evidence" value="ECO:0007669"/>
    <property type="project" value="TreeGrafter"/>
</dbReference>
<dbReference type="InterPro" id="IPR011989">
    <property type="entry name" value="ARM-like"/>
</dbReference>
<dbReference type="OrthoDB" id="668540at2759"/>
<feature type="repeat" description="Pumilio" evidence="2">
    <location>
        <begin position="403"/>
        <end position="438"/>
    </location>
</feature>
<evidence type="ECO:0000256" key="3">
    <source>
        <dbReference type="SAM" id="MobiDB-lite"/>
    </source>
</evidence>
<dbReference type="SMART" id="SM00025">
    <property type="entry name" value="Pumilio"/>
    <property type="match status" value="6"/>
</dbReference>
<dbReference type="SUPFAM" id="SSF48371">
    <property type="entry name" value="ARM repeat"/>
    <property type="match status" value="1"/>
</dbReference>
<feature type="repeat" description="Pumilio" evidence="2">
    <location>
        <begin position="477"/>
        <end position="515"/>
    </location>
</feature>
<evidence type="ECO:0000256" key="1">
    <source>
        <dbReference type="ARBA" id="ARBA00022737"/>
    </source>
</evidence>
<accession>C9ZII7</accession>
<dbReference type="GeneID" id="23858215"/>
<feature type="compositionally biased region" description="Basic residues" evidence="3">
    <location>
        <begin position="639"/>
        <end position="648"/>
    </location>
</feature>
<name>C9ZII7_TRYB9</name>
<dbReference type="AlphaFoldDB" id="C9ZII7"/>
<feature type="compositionally biased region" description="Low complexity" evidence="3">
    <location>
        <begin position="149"/>
        <end position="163"/>
    </location>
</feature>
<dbReference type="Proteomes" id="UP000002316">
    <property type="component" value="Chromosome 1"/>
</dbReference>
<feature type="region of interest" description="Disordered" evidence="3">
    <location>
        <begin position="146"/>
        <end position="202"/>
    </location>
</feature>
<dbReference type="EMBL" id="FN554964">
    <property type="protein sequence ID" value="CBH08979.1"/>
    <property type="molecule type" value="Genomic_DNA"/>
</dbReference>
<evidence type="ECO:0000313" key="5">
    <source>
        <dbReference type="EMBL" id="CBH08979.1"/>
    </source>
</evidence>
<feature type="compositionally biased region" description="Polar residues" evidence="3">
    <location>
        <begin position="543"/>
        <end position="576"/>
    </location>
</feature>
<dbReference type="Pfam" id="PF00806">
    <property type="entry name" value="PUF"/>
    <property type="match status" value="4"/>
</dbReference>
<dbReference type="InterPro" id="IPR001313">
    <property type="entry name" value="Pumilio_RNA-bd_rpt"/>
</dbReference>
<proteinExistence type="predicted"/>
<dbReference type="KEGG" id="tbg:TbgDal_I1560"/>
<feature type="compositionally biased region" description="Low complexity" evidence="3">
    <location>
        <begin position="182"/>
        <end position="201"/>
    </location>
</feature>
<dbReference type="PANTHER" id="PTHR12537">
    <property type="entry name" value="RNA BINDING PROTEIN PUMILIO-RELATED"/>
    <property type="match status" value="1"/>
</dbReference>
<feature type="repeat" description="Pumilio" evidence="2">
    <location>
        <begin position="294"/>
        <end position="329"/>
    </location>
</feature>
<feature type="compositionally biased region" description="Low complexity" evidence="3">
    <location>
        <begin position="606"/>
        <end position="618"/>
    </location>
</feature>
<gene>
    <name evidence="5" type="ORF">TbgDal_I1560</name>
</gene>